<proteinExistence type="predicted"/>
<protein>
    <submittedName>
        <fullName evidence="1">Uncharacterized protein</fullName>
    </submittedName>
</protein>
<dbReference type="RefSeq" id="WP_387413057.1">
    <property type="nucleotide sequence ID" value="NZ_JBIASD010000012.1"/>
</dbReference>
<dbReference type="Proteomes" id="UP001602013">
    <property type="component" value="Unassembled WGS sequence"/>
</dbReference>
<reference evidence="1 2" key="1">
    <citation type="submission" date="2024-10" db="EMBL/GenBank/DDBJ databases">
        <title>The Natural Products Discovery Center: Release of the First 8490 Sequenced Strains for Exploring Actinobacteria Biosynthetic Diversity.</title>
        <authorList>
            <person name="Kalkreuter E."/>
            <person name="Kautsar S.A."/>
            <person name="Yang D."/>
            <person name="Bader C.D."/>
            <person name="Teijaro C.N."/>
            <person name="Fluegel L."/>
            <person name="Davis C.M."/>
            <person name="Simpson J.R."/>
            <person name="Lauterbach L."/>
            <person name="Steele A.D."/>
            <person name="Gui C."/>
            <person name="Meng S."/>
            <person name="Li G."/>
            <person name="Viehrig K."/>
            <person name="Ye F."/>
            <person name="Su P."/>
            <person name="Kiefer A.F."/>
            <person name="Nichols A."/>
            <person name="Cepeda A.J."/>
            <person name="Yan W."/>
            <person name="Fan B."/>
            <person name="Jiang Y."/>
            <person name="Adhikari A."/>
            <person name="Zheng C.-J."/>
            <person name="Schuster L."/>
            <person name="Cowan T.M."/>
            <person name="Smanski M.J."/>
            <person name="Chevrette M.G."/>
            <person name="De Carvalho L.P.S."/>
            <person name="Shen B."/>
        </authorList>
    </citation>
    <scope>NUCLEOTIDE SEQUENCE [LARGE SCALE GENOMIC DNA]</scope>
    <source>
        <strain evidence="1 2">NPDC002173</strain>
    </source>
</reference>
<name>A0ABW6SVJ9_9ACTN</name>
<dbReference type="EMBL" id="JBIASD010000012">
    <property type="protein sequence ID" value="MFF3667843.1"/>
    <property type="molecule type" value="Genomic_DNA"/>
</dbReference>
<comment type="caution">
    <text evidence="1">The sequence shown here is derived from an EMBL/GenBank/DDBJ whole genome shotgun (WGS) entry which is preliminary data.</text>
</comment>
<sequence>MTPWQEVAARIVAGDTAGTLQLVTALDAGGRRAVAAELPRHLAELKRTTDGWWEWRAQIPALRGAGAACLPGPGAVTNWLYRRDFGWRDDHVADAGRILGVLRRRPEPWRADLARRMVERLRASHLDVEIPHWRIAASLVRETGIEPPPNDAFVVGWLRSLGAAGQAARRPDLERLARDPLFVRLLPRVFDLAGLGSALSGAQVDVIARMVHEGLLDRAEILDRVARRLLADGAAAVPALAELHDRIAADVRGAGLGEGAQLGTASRMRAT</sequence>
<keyword evidence="2" id="KW-1185">Reference proteome</keyword>
<accession>A0ABW6SVJ9</accession>
<evidence type="ECO:0000313" key="1">
    <source>
        <dbReference type="EMBL" id="MFF3667843.1"/>
    </source>
</evidence>
<evidence type="ECO:0000313" key="2">
    <source>
        <dbReference type="Proteomes" id="UP001602013"/>
    </source>
</evidence>
<organism evidence="1 2">
    <name type="scientific">Microtetraspora malaysiensis</name>
    <dbReference type="NCBI Taxonomy" id="161358"/>
    <lineage>
        <taxon>Bacteria</taxon>
        <taxon>Bacillati</taxon>
        <taxon>Actinomycetota</taxon>
        <taxon>Actinomycetes</taxon>
        <taxon>Streptosporangiales</taxon>
        <taxon>Streptosporangiaceae</taxon>
        <taxon>Microtetraspora</taxon>
    </lineage>
</organism>
<gene>
    <name evidence="1" type="ORF">ACFYXI_19815</name>
</gene>